<evidence type="ECO:0000313" key="2">
    <source>
        <dbReference type="Proteomes" id="UP001184230"/>
    </source>
</evidence>
<dbReference type="RefSeq" id="WP_309907716.1">
    <property type="nucleotide sequence ID" value="NZ_JAVDRF010000024.1"/>
</dbReference>
<comment type="caution">
    <text evidence="1">The sequence shown here is derived from an EMBL/GenBank/DDBJ whole genome shotgun (WGS) entry which is preliminary data.</text>
</comment>
<keyword evidence="2" id="KW-1185">Reference proteome</keyword>
<accession>A0ABU1NN30</accession>
<evidence type="ECO:0000313" key="1">
    <source>
        <dbReference type="EMBL" id="MDR6539758.1"/>
    </source>
</evidence>
<proteinExistence type="predicted"/>
<evidence type="ECO:0008006" key="3">
    <source>
        <dbReference type="Google" id="ProtNLM"/>
    </source>
</evidence>
<reference evidence="1 2" key="1">
    <citation type="submission" date="2023-07" db="EMBL/GenBank/DDBJ databases">
        <title>Sorghum-associated microbial communities from plants grown in Nebraska, USA.</title>
        <authorList>
            <person name="Schachtman D."/>
        </authorList>
    </citation>
    <scope>NUCLEOTIDE SEQUENCE [LARGE SCALE GENOMIC DNA]</scope>
    <source>
        <strain evidence="1 2">DS1781</strain>
    </source>
</reference>
<dbReference type="EMBL" id="JAVDRF010000024">
    <property type="protein sequence ID" value="MDR6539758.1"/>
    <property type="molecule type" value="Genomic_DNA"/>
</dbReference>
<protein>
    <recommendedName>
        <fullName evidence="3">DUF4902 domain-containing protein</fullName>
    </recommendedName>
</protein>
<sequence length="140" mass="15919">MRDLESDAPAHSDGLLRLSTPGLQILQLTHLVSGIYDEQTLPALQACGRPTTITGYTEWIDAAGSPATLGWDWELRCMPGQARWHRLSLPFTNVLLINDQRRDFPWHRNLQRLADWVDTLAWAEPLRTALLLRYACHPGH</sequence>
<dbReference type="InterPro" id="IPR032598">
    <property type="entry name" value="RsaM-like"/>
</dbReference>
<dbReference type="Gene3D" id="3.10.450.610">
    <property type="match status" value="1"/>
</dbReference>
<name>A0ABU1NN30_9BURK</name>
<gene>
    <name evidence="1" type="ORF">J2739_005560</name>
</gene>
<dbReference type="Proteomes" id="UP001184230">
    <property type="component" value="Unassembled WGS sequence"/>
</dbReference>
<organism evidence="1 2">
    <name type="scientific">Variovorax soli</name>
    <dbReference type="NCBI Taxonomy" id="376815"/>
    <lineage>
        <taxon>Bacteria</taxon>
        <taxon>Pseudomonadati</taxon>
        <taxon>Pseudomonadota</taxon>
        <taxon>Betaproteobacteria</taxon>
        <taxon>Burkholderiales</taxon>
        <taxon>Comamonadaceae</taxon>
        <taxon>Variovorax</taxon>
    </lineage>
</organism>
<dbReference type="Pfam" id="PF16245">
    <property type="entry name" value="DUF4902"/>
    <property type="match status" value="1"/>
</dbReference>